<gene>
    <name evidence="1" type="ORF">DJ533_17050</name>
</gene>
<dbReference type="Gene3D" id="3.40.50.1220">
    <property type="entry name" value="TPP-binding domain"/>
    <property type="match status" value="1"/>
</dbReference>
<name>A0A2S2FGQ6_9GAMM</name>
<dbReference type="AlphaFoldDB" id="A0A2S2FGQ6"/>
<proteinExistence type="predicted"/>
<evidence type="ECO:0000313" key="1">
    <source>
        <dbReference type="EMBL" id="AWL30146.1"/>
    </source>
</evidence>
<keyword evidence="2" id="KW-1185">Reference proteome</keyword>
<reference evidence="1" key="1">
    <citation type="submission" date="2019-08" db="EMBL/GenBank/DDBJ databases">
        <title>The complete genome of Acinetobacter defluvii strain WCHAD010030.</title>
        <authorList>
            <person name="Hu Y."/>
            <person name="Qin J."/>
            <person name="Feng Y."/>
            <person name="Zong Z."/>
        </authorList>
    </citation>
    <scope>NUCLEOTIDE SEQUENCE</scope>
    <source>
        <strain evidence="1">WCHA30</strain>
    </source>
</reference>
<protein>
    <submittedName>
        <fullName evidence="1">Uncharacterized protein</fullName>
    </submittedName>
</protein>
<dbReference type="InterPro" id="IPR029035">
    <property type="entry name" value="DHS-like_NAD/FAD-binding_dom"/>
</dbReference>
<evidence type="ECO:0000313" key="2">
    <source>
        <dbReference type="Proteomes" id="UP000245977"/>
    </source>
</evidence>
<dbReference type="OrthoDB" id="530017at2"/>
<organism evidence="1 2">
    <name type="scientific">Acinetobacter defluvii</name>
    <dbReference type="NCBI Taxonomy" id="1871111"/>
    <lineage>
        <taxon>Bacteria</taxon>
        <taxon>Pseudomonadati</taxon>
        <taxon>Pseudomonadota</taxon>
        <taxon>Gammaproteobacteria</taxon>
        <taxon>Moraxellales</taxon>
        <taxon>Moraxellaceae</taxon>
        <taxon>Acinetobacter</taxon>
    </lineage>
</organism>
<dbReference type="SUPFAM" id="SSF52467">
    <property type="entry name" value="DHS-like NAD/FAD-binding domain"/>
    <property type="match status" value="1"/>
</dbReference>
<dbReference type="STRING" id="1871111.GCA_001704615_02715"/>
<dbReference type="KEGG" id="adv:DJ533_17050"/>
<sequence length="541" mass="62385">MSENRDELLKHLAASLKDAKEDGGAILLVGAGISVSAGIPPAFKLMKIAIENFPNYFTEEEQRLAQEDLSQLQYNDIMTKLSNVKRKELFKWFIEGNKDKGIEKAKLNFAHIAIAELLKQCYFSRILTVNFDPLLIHACYMVGMYPFPAIYDLGAMGKVNAELLHDPSIVYLNGQHVGFVQRNTTDQLKAHKETLTQIVRSTGCNKTWVVAGYSGENDPLMEALTELRPYNNWLYWLEYGNQVLQKDSHHFLESDEECKVIYGCDADETFMEIAELLSCSLDFIEQPYTELELYTKEINFNTSKSKGYQLLSKVKNYISILKNDTVINKFKLAEIVTDYIGNEEFHSDSDDLNYSKEKLISTCEELYPLLKESLSGEFFFWWAGAYCPLNKEFDSKFIDEKISAFEKALEITQLGIKQDPSFGGNFHFCGIYQLELAKLLKMNDLRKKELLHNAIQNFRLSDDYAEHVMYSLECYILLEEFNQLIDYFNETPTLQIIKSHKVLIFQEEYIPALIQNNDFCAWYKSIFHTAPNEINMRSTDG</sequence>
<accession>A0A2S2FGQ6</accession>
<dbReference type="EMBL" id="CP029397">
    <property type="protein sequence ID" value="AWL30146.1"/>
    <property type="molecule type" value="Genomic_DNA"/>
</dbReference>
<dbReference type="Proteomes" id="UP000245977">
    <property type="component" value="Chromosome"/>
</dbReference>